<evidence type="ECO:0000256" key="3">
    <source>
        <dbReference type="ARBA" id="ARBA00012438"/>
    </source>
</evidence>
<keyword evidence="4" id="KW-1003">Cell membrane</keyword>
<keyword evidence="11" id="KW-0472">Membrane</keyword>
<evidence type="ECO:0000256" key="10">
    <source>
        <dbReference type="ARBA" id="ARBA00023012"/>
    </source>
</evidence>
<evidence type="ECO:0000256" key="7">
    <source>
        <dbReference type="ARBA" id="ARBA00022741"/>
    </source>
</evidence>
<dbReference type="Pfam" id="PF00512">
    <property type="entry name" value="HisKA"/>
    <property type="match status" value="1"/>
</dbReference>
<comment type="subcellular location">
    <subcellularLocation>
        <location evidence="2">Cell membrane</location>
        <topology evidence="2">Multi-pass membrane protein</topology>
    </subcellularLocation>
</comment>
<dbReference type="EC" id="2.7.13.3" evidence="3"/>
<dbReference type="SUPFAM" id="SSF47384">
    <property type="entry name" value="Homodimeric domain of signal transducing histidine kinase"/>
    <property type="match status" value="1"/>
</dbReference>
<feature type="modified residue" description="4-aspartylphosphate" evidence="13">
    <location>
        <position position="57"/>
    </location>
</feature>
<dbReference type="SMART" id="SM00388">
    <property type="entry name" value="HisKA"/>
    <property type="match status" value="1"/>
</dbReference>
<dbReference type="InterPro" id="IPR036097">
    <property type="entry name" value="HisK_dim/P_sf"/>
</dbReference>
<accession>A0ABW0E8G6</accession>
<dbReference type="InterPro" id="IPR036641">
    <property type="entry name" value="HPT_dom_sf"/>
</dbReference>
<dbReference type="InterPro" id="IPR036890">
    <property type="entry name" value="HATPase_C_sf"/>
</dbReference>
<dbReference type="CDD" id="cd16922">
    <property type="entry name" value="HATPase_EvgS-ArcB-TorS-like"/>
    <property type="match status" value="1"/>
</dbReference>
<feature type="modified residue" description="4-aspartylphosphate" evidence="13">
    <location>
        <position position="571"/>
    </location>
</feature>
<dbReference type="Gene3D" id="3.40.50.2300">
    <property type="match status" value="2"/>
</dbReference>
<dbReference type="PROSITE" id="PS50113">
    <property type="entry name" value="PAC"/>
    <property type="match status" value="1"/>
</dbReference>
<evidence type="ECO:0000313" key="20">
    <source>
        <dbReference type="EMBL" id="MFC5270187.1"/>
    </source>
</evidence>
<dbReference type="Proteomes" id="UP001596161">
    <property type="component" value="Unassembled WGS sequence"/>
</dbReference>
<dbReference type="InterPro" id="IPR003661">
    <property type="entry name" value="HisK_dim/P_dom"/>
</dbReference>
<name>A0ABW0E8G6_9BACT</name>
<evidence type="ECO:0000259" key="19">
    <source>
        <dbReference type="PROSITE" id="PS50894"/>
    </source>
</evidence>
<dbReference type="InterPro" id="IPR003594">
    <property type="entry name" value="HATPase_dom"/>
</dbReference>
<evidence type="ECO:0000256" key="13">
    <source>
        <dbReference type="PROSITE-ProRule" id="PRU00169"/>
    </source>
</evidence>
<evidence type="ECO:0000313" key="21">
    <source>
        <dbReference type="Proteomes" id="UP001596161"/>
    </source>
</evidence>
<feature type="domain" description="PAS" evidence="17">
    <location>
        <begin position="142"/>
        <end position="214"/>
    </location>
</feature>
<dbReference type="CDD" id="cd17546">
    <property type="entry name" value="REC_hyHK_CKI1_RcsC-like"/>
    <property type="match status" value="1"/>
</dbReference>
<dbReference type="PRINTS" id="PR00344">
    <property type="entry name" value="BCTRLSENSOR"/>
</dbReference>
<feature type="modified residue" description="Phosphohistidine" evidence="12">
    <location>
        <position position="718"/>
    </location>
</feature>
<dbReference type="Gene3D" id="3.30.565.10">
    <property type="entry name" value="Histidine kinase-like ATPase, C-terminal domain"/>
    <property type="match status" value="1"/>
</dbReference>
<dbReference type="Pfam" id="PF02518">
    <property type="entry name" value="HATPase_c"/>
    <property type="match status" value="1"/>
</dbReference>
<keyword evidence="5 13" id="KW-0597">Phosphoprotein</keyword>
<evidence type="ECO:0000256" key="9">
    <source>
        <dbReference type="ARBA" id="ARBA00022989"/>
    </source>
</evidence>
<dbReference type="Pfam" id="PF01627">
    <property type="entry name" value="Hpt"/>
    <property type="match status" value="1"/>
</dbReference>
<dbReference type="PROSITE" id="PS50112">
    <property type="entry name" value="PAS"/>
    <property type="match status" value="1"/>
</dbReference>
<dbReference type="EMBL" id="JBHSKT010000003">
    <property type="protein sequence ID" value="MFC5270187.1"/>
    <property type="molecule type" value="Genomic_DNA"/>
</dbReference>
<dbReference type="Gene3D" id="3.30.450.20">
    <property type="entry name" value="PAS domain"/>
    <property type="match status" value="1"/>
</dbReference>
<dbReference type="SMART" id="SM00448">
    <property type="entry name" value="REC"/>
    <property type="match status" value="2"/>
</dbReference>
<dbReference type="Gene3D" id="1.10.287.130">
    <property type="match status" value="1"/>
</dbReference>
<evidence type="ECO:0000256" key="14">
    <source>
        <dbReference type="SAM" id="Coils"/>
    </source>
</evidence>
<feature type="domain" description="PAC" evidence="18">
    <location>
        <begin position="205"/>
        <end position="259"/>
    </location>
</feature>
<comment type="catalytic activity">
    <reaction evidence="1">
        <text>ATP + protein L-histidine = ADP + protein N-phospho-L-histidine.</text>
        <dbReference type="EC" id="2.7.13.3"/>
    </reaction>
</comment>
<evidence type="ECO:0000259" key="18">
    <source>
        <dbReference type="PROSITE" id="PS50113"/>
    </source>
</evidence>
<dbReference type="InterPro" id="IPR000014">
    <property type="entry name" value="PAS"/>
</dbReference>
<feature type="domain" description="Response regulatory" evidence="16">
    <location>
        <begin position="522"/>
        <end position="639"/>
    </location>
</feature>
<dbReference type="InterPro" id="IPR001789">
    <property type="entry name" value="Sig_transdc_resp-reg_receiver"/>
</dbReference>
<dbReference type="SUPFAM" id="SSF55785">
    <property type="entry name" value="PYP-like sensor domain (PAS domain)"/>
    <property type="match status" value="1"/>
</dbReference>
<keyword evidence="14" id="KW-0175">Coiled coil</keyword>
<feature type="domain" description="HPt" evidence="19">
    <location>
        <begin position="679"/>
        <end position="773"/>
    </location>
</feature>
<evidence type="ECO:0000259" key="16">
    <source>
        <dbReference type="PROSITE" id="PS50110"/>
    </source>
</evidence>
<keyword evidence="7" id="KW-0547">Nucleotide-binding</keyword>
<evidence type="ECO:0000256" key="4">
    <source>
        <dbReference type="ARBA" id="ARBA00022475"/>
    </source>
</evidence>
<keyword evidence="8" id="KW-0067">ATP-binding</keyword>
<evidence type="ECO:0000256" key="12">
    <source>
        <dbReference type="PROSITE-ProRule" id="PRU00110"/>
    </source>
</evidence>
<feature type="domain" description="Histidine kinase" evidence="15">
    <location>
        <begin position="277"/>
        <end position="498"/>
    </location>
</feature>
<proteinExistence type="predicted"/>
<dbReference type="CDD" id="cd00082">
    <property type="entry name" value="HisKA"/>
    <property type="match status" value="1"/>
</dbReference>
<dbReference type="InterPro" id="IPR004358">
    <property type="entry name" value="Sig_transdc_His_kin-like_C"/>
</dbReference>
<dbReference type="Gene3D" id="1.20.120.160">
    <property type="entry name" value="HPT domain"/>
    <property type="match status" value="1"/>
</dbReference>
<dbReference type="CDD" id="cd00130">
    <property type="entry name" value="PAS"/>
    <property type="match status" value="1"/>
</dbReference>
<dbReference type="PROSITE" id="PS50109">
    <property type="entry name" value="HIS_KIN"/>
    <property type="match status" value="1"/>
</dbReference>
<dbReference type="InterPro" id="IPR000700">
    <property type="entry name" value="PAS-assoc_C"/>
</dbReference>
<dbReference type="InterPro" id="IPR011006">
    <property type="entry name" value="CheY-like_superfamily"/>
</dbReference>
<dbReference type="InterPro" id="IPR035965">
    <property type="entry name" value="PAS-like_dom_sf"/>
</dbReference>
<dbReference type="Pfam" id="PF00989">
    <property type="entry name" value="PAS"/>
    <property type="match status" value="1"/>
</dbReference>
<reference evidence="21" key="1">
    <citation type="journal article" date="2019" name="Int. J. Syst. Evol. Microbiol.">
        <title>The Global Catalogue of Microorganisms (GCM) 10K type strain sequencing project: providing services to taxonomists for standard genome sequencing and annotation.</title>
        <authorList>
            <consortium name="The Broad Institute Genomics Platform"/>
            <consortium name="The Broad Institute Genome Sequencing Center for Infectious Disease"/>
            <person name="Wu L."/>
            <person name="Ma J."/>
        </authorList>
    </citation>
    <scope>NUCLEOTIDE SEQUENCE [LARGE SCALE GENOMIC DNA]</scope>
    <source>
        <strain evidence="21">KACC 12602</strain>
    </source>
</reference>
<keyword evidence="10" id="KW-0902">Two-component regulatory system</keyword>
<evidence type="ECO:0000259" key="15">
    <source>
        <dbReference type="PROSITE" id="PS50109"/>
    </source>
</evidence>
<organism evidence="20 21">
    <name type="scientific">Adhaeribacter terreus</name>
    <dbReference type="NCBI Taxonomy" id="529703"/>
    <lineage>
        <taxon>Bacteria</taxon>
        <taxon>Pseudomonadati</taxon>
        <taxon>Bacteroidota</taxon>
        <taxon>Cytophagia</taxon>
        <taxon>Cytophagales</taxon>
        <taxon>Hymenobacteraceae</taxon>
        <taxon>Adhaeribacter</taxon>
    </lineage>
</organism>
<dbReference type="SUPFAM" id="SSF52172">
    <property type="entry name" value="CheY-like"/>
    <property type="match status" value="2"/>
</dbReference>
<dbReference type="SMART" id="SM00387">
    <property type="entry name" value="HATPase_c"/>
    <property type="match status" value="1"/>
</dbReference>
<dbReference type="PANTHER" id="PTHR45339:SF1">
    <property type="entry name" value="HYBRID SIGNAL TRANSDUCTION HISTIDINE KINASE J"/>
    <property type="match status" value="1"/>
</dbReference>
<evidence type="ECO:0000256" key="5">
    <source>
        <dbReference type="ARBA" id="ARBA00022553"/>
    </source>
</evidence>
<dbReference type="CDD" id="cd00156">
    <property type="entry name" value="REC"/>
    <property type="match status" value="1"/>
</dbReference>
<evidence type="ECO:0000256" key="6">
    <source>
        <dbReference type="ARBA" id="ARBA00022692"/>
    </source>
</evidence>
<evidence type="ECO:0000256" key="2">
    <source>
        <dbReference type="ARBA" id="ARBA00004651"/>
    </source>
</evidence>
<dbReference type="PROSITE" id="PS50110">
    <property type="entry name" value="RESPONSE_REGULATORY"/>
    <property type="match status" value="2"/>
</dbReference>
<gene>
    <name evidence="20" type="ORF">ACFPIB_06170</name>
</gene>
<dbReference type="InterPro" id="IPR005467">
    <property type="entry name" value="His_kinase_dom"/>
</dbReference>
<dbReference type="SUPFAM" id="SSF47226">
    <property type="entry name" value="Histidine-containing phosphotransfer domain, HPT domain"/>
    <property type="match status" value="1"/>
</dbReference>
<evidence type="ECO:0000256" key="1">
    <source>
        <dbReference type="ARBA" id="ARBA00000085"/>
    </source>
</evidence>
<evidence type="ECO:0000256" key="8">
    <source>
        <dbReference type="ARBA" id="ARBA00022840"/>
    </source>
</evidence>
<sequence length="773" mass="86301">MPETLHILIIDDDDVDRLTIKRSLKTAGISAETTVADSGNAGLAHIKTKSFDCIFIDFKLPDMDGLELLQKIRETDADVPVLLVTSYGDERIATKAIQLGAADYISKTQLTPEGISQSLRSAIRLKKTELEKREALKQLQNTQAELQTIIENIPIIISKVDKDGNFTFSAGKGLSLIGRKTHDVIGKSLFDVYANNPKLLEEVRKAMNGQITRTTNLINGSYFETLFQPIRTNSGEFNGLMSFSFDITDRMKSEETLKKAKELAEETVKVKEEFFANMSHEIRTPMNGIIGLTSVLQKTELTDEQRTYLDAIHTSSEHLLVIINDLLDFSKMEAGKIMLEEINFDLRKLINDTVELLSPKARERNNRLKVIVDPQIPEQVCGDPVRFSQVLTNLIGNAIKFTENGQIRILAENIKETADSILLEFEVQDTGIGIPEDKLQSIFESFTQASSDTTRKFGGTGLGLTISKQLIEMQGGKLSVRSKQGEGSTFTFSINFKNPEAQPLQATAEELEIDPKELGPVRVLLAEDNEINQLLARKVITDWGFELDIAANGRIAVELLKENDYDVVLMDMQMPEMDGYEATKYIRNEMGPKSNVPIIAFTAHATKMEIGKCMLAGANAYVSKPLKPNELLSEIYDLVNQEPGIVFKPDLTEENTTASENIGEVNIDLTFLKEMAAGNQTFMDEIIGMFISATPESLQKMQEAINENDWTNVKAIAHRLKSSMFLIGIKELEMNMATIEQNAQNAEENELVQKLLDRTKKICEAAITKLKQL</sequence>
<keyword evidence="9" id="KW-1133">Transmembrane helix</keyword>
<dbReference type="PANTHER" id="PTHR45339">
    <property type="entry name" value="HYBRID SIGNAL TRANSDUCTION HISTIDINE KINASE J"/>
    <property type="match status" value="1"/>
</dbReference>
<protein>
    <recommendedName>
        <fullName evidence="3">histidine kinase</fullName>
        <ecNumber evidence="3">2.7.13.3</ecNumber>
    </recommendedName>
</protein>
<evidence type="ECO:0000259" key="17">
    <source>
        <dbReference type="PROSITE" id="PS50112"/>
    </source>
</evidence>
<comment type="caution">
    <text evidence="20">The sequence shown here is derived from an EMBL/GenBank/DDBJ whole genome shotgun (WGS) entry which is preliminary data.</text>
</comment>
<keyword evidence="6" id="KW-0812">Transmembrane</keyword>
<feature type="domain" description="Response regulatory" evidence="16">
    <location>
        <begin position="6"/>
        <end position="122"/>
    </location>
</feature>
<feature type="coiled-coil region" evidence="14">
    <location>
        <begin position="125"/>
        <end position="152"/>
    </location>
</feature>
<dbReference type="InterPro" id="IPR008207">
    <property type="entry name" value="Sig_transdc_His_kin_Hpt_dom"/>
</dbReference>
<dbReference type="RefSeq" id="WP_378016559.1">
    <property type="nucleotide sequence ID" value="NZ_JBHSKT010000003.1"/>
</dbReference>
<dbReference type="Pfam" id="PF00072">
    <property type="entry name" value="Response_reg"/>
    <property type="match status" value="2"/>
</dbReference>
<evidence type="ECO:0000256" key="11">
    <source>
        <dbReference type="ARBA" id="ARBA00023136"/>
    </source>
</evidence>
<dbReference type="PROSITE" id="PS50894">
    <property type="entry name" value="HPT"/>
    <property type="match status" value="1"/>
</dbReference>
<dbReference type="NCBIfam" id="TIGR00229">
    <property type="entry name" value="sensory_box"/>
    <property type="match status" value="1"/>
</dbReference>
<dbReference type="SMART" id="SM00091">
    <property type="entry name" value="PAS"/>
    <property type="match status" value="1"/>
</dbReference>
<keyword evidence="21" id="KW-1185">Reference proteome</keyword>
<dbReference type="InterPro" id="IPR013767">
    <property type="entry name" value="PAS_fold"/>
</dbReference>
<dbReference type="SUPFAM" id="SSF55874">
    <property type="entry name" value="ATPase domain of HSP90 chaperone/DNA topoisomerase II/histidine kinase"/>
    <property type="match status" value="1"/>
</dbReference>